<dbReference type="InterPro" id="IPR011055">
    <property type="entry name" value="Dup_hybrid_motif"/>
</dbReference>
<dbReference type="PANTHER" id="PTHR21666:SF289">
    <property type="entry name" value="L-ALA--D-GLU ENDOPEPTIDASE"/>
    <property type="match status" value="1"/>
</dbReference>
<evidence type="ECO:0000313" key="4">
    <source>
        <dbReference type="EMBL" id="MFD2863287.1"/>
    </source>
</evidence>
<keyword evidence="1" id="KW-0732">Signal</keyword>
<keyword evidence="2" id="KW-0472">Membrane</keyword>
<dbReference type="Proteomes" id="UP001597601">
    <property type="component" value="Unassembled WGS sequence"/>
</dbReference>
<dbReference type="SUPFAM" id="SSF51261">
    <property type="entry name" value="Duplicated hybrid motif"/>
    <property type="match status" value="1"/>
</dbReference>
<accession>A0ABW5XJM6</accession>
<dbReference type="EMBL" id="JBHUON010000001">
    <property type="protein sequence ID" value="MFD2863287.1"/>
    <property type="molecule type" value="Genomic_DNA"/>
</dbReference>
<sequence>MKVNPKDVSTIVILSKNKQSAKTIQVRTKHIVNLKFYALSLVGVVALLVGAIVLLRSNIKQQEVERQSERQLLLNQIVHLKGQIPAVLQAQSEKNSAQSYIQAIEEKLKHVNQYLRKRGLKGFSTKAVGGGDANGDTKLSEKEVYMAYNDYLTDLVNTVGFTPMGYPRVSSMTSRFGFRSDPFSSGHAEFHPGLDFKGNRGDNASVTANGRVVSAGWNGGYGNCVRVAHTNGYETLYGHLSKITVKVSQKISVGEKVGEIGSTGRSTGSHLHYEVRQNGRPVNPAKFLTLNN</sequence>
<gene>
    <name evidence="4" type="ORF">ACFSYC_01190</name>
</gene>
<evidence type="ECO:0000256" key="2">
    <source>
        <dbReference type="SAM" id="Phobius"/>
    </source>
</evidence>
<organism evidence="4 5">
    <name type="scientific">Mucilaginibacter antarcticus</name>
    <dbReference type="NCBI Taxonomy" id="1855725"/>
    <lineage>
        <taxon>Bacteria</taxon>
        <taxon>Pseudomonadati</taxon>
        <taxon>Bacteroidota</taxon>
        <taxon>Sphingobacteriia</taxon>
        <taxon>Sphingobacteriales</taxon>
        <taxon>Sphingobacteriaceae</taxon>
        <taxon>Mucilaginibacter</taxon>
    </lineage>
</organism>
<dbReference type="CDD" id="cd12797">
    <property type="entry name" value="M23_peptidase"/>
    <property type="match status" value="1"/>
</dbReference>
<evidence type="ECO:0000256" key="1">
    <source>
        <dbReference type="ARBA" id="ARBA00022729"/>
    </source>
</evidence>
<keyword evidence="2" id="KW-0812">Transmembrane</keyword>
<keyword evidence="2" id="KW-1133">Transmembrane helix</keyword>
<dbReference type="InterPro" id="IPR016047">
    <property type="entry name" value="M23ase_b-sheet_dom"/>
</dbReference>
<comment type="caution">
    <text evidence="4">The sequence shown here is derived from an EMBL/GenBank/DDBJ whole genome shotgun (WGS) entry which is preliminary data.</text>
</comment>
<protein>
    <submittedName>
        <fullName evidence="4">Peptidoglycan DD-metalloendopeptidase family protein</fullName>
    </submittedName>
</protein>
<evidence type="ECO:0000259" key="3">
    <source>
        <dbReference type="Pfam" id="PF01551"/>
    </source>
</evidence>
<feature type="transmembrane region" description="Helical" evidence="2">
    <location>
        <begin position="36"/>
        <end position="55"/>
    </location>
</feature>
<dbReference type="PANTHER" id="PTHR21666">
    <property type="entry name" value="PEPTIDASE-RELATED"/>
    <property type="match status" value="1"/>
</dbReference>
<reference evidence="5" key="1">
    <citation type="journal article" date="2019" name="Int. J. Syst. Evol. Microbiol.">
        <title>The Global Catalogue of Microorganisms (GCM) 10K type strain sequencing project: providing services to taxonomists for standard genome sequencing and annotation.</title>
        <authorList>
            <consortium name="The Broad Institute Genomics Platform"/>
            <consortium name="The Broad Institute Genome Sequencing Center for Infectious Disease"/>
            <person name="Wu L."/>
            <person name="Ma J."/>
        </authorList>
    </citation>
    <scope>NUCLEOTIDE SEQUENCE [LARGE SCALE GENOMIC DNA]</scope>
    <source>
        <strain evidence="5">KCTC 52232</strain>
    </source>
</reference>
<dbReference type="RefSeq" id="WP_377122628.1">
    <property type="nucleotide sequence ID" value="NZ_JBHUON010000001.1"/>
</dbReference>
<evidence type="ECO:0000313" key="5">
    <source>
        <dbReference type="Proteomes" id="UP001597601"/>
    </source>
</evidence>
<dbReference type="InterPro" id="IPR050570">
    <property type="entry name" value="Cell_wall_metabolism_enzyme"/>
</dbReference>
<dbReference type="Pfam" id="PF01551">
    <property type="entry name" value="Peptidase_M23"/>
    <property type="match status" value="1"/>
</dbReference>
<dbReference type="Gene3D" id="2.70.70.10">
    <property type="entry name" value="Glucose Permease (Domain IIA)"/>
    <property type="match status" value="1"/>
</dbReference>
<name>A0ABW5XJM6_9SPHI</name>
<proteinExistence type="predicted"/>
<keyword evidence="5" id="KW-1185">Reference proteome</keyword>
<feature type="domain" description="M23ase beta-sheet core" evidence="3">
    <location>
        <begin position="190"/>
        <end position="284"/>
    </location>
</feature>